<keyword evidence="2" id="KW-0732">Signal</keyword>
<evidence type="ECO:0008006" key="5">
    <source>
        <dbReference type="Google" id="ProtNLM"/>
    </source>
</evidence>
<evidence type="ECO:0000256" key="2">
    <source>
        <dbReference type="SAM" id="SignalP"/>
    </source>
</evidence>
<evidence type="ECO:0000256" key="1">
    <source>
        <dbReference type="SAM" id="MobiDB-lite"/>
    </source>
</evidence>
<dbReference type="EMBL" id="RJVU01048457">
    <property type="protein sequence ID" value="ROL43156.1"/>
    <property type="molecule type" value="Genomic_DNA"/>
</dbReference>
<proteinExistence type="predicted"/>
<keyword evidence="4" id="KW-1185">Reference proteome</keyword>
<gene>
    <name evidence="3" type="ORF">DPX16_18559</name>
</gene>
<sequence>MRTLATGVIISFVRSLRALLSSFLSLSLSLSSSHPPLTLSGLSGAHLCEKTPAPTGEIGREGGGMRSRRRGEEARVQSIEKLSECERAPGRRVDKIRRGSHLPAELERGCMPWNEGRQIEEAGVGQEQTLYSPSEGAPTLLWALSGIMTPRLVDSSILHAPPCTGIFRSFTARARCTNGDCD</sequence>
<feature type="chain" id="PRO_5018176074" description="Secreted protein" evidence="2">
    <location>
        <begin position="19"/>
        <end position="182"/>
    </location>
</feature>
<comment type="caution">
    <text evidence="3">The sequence shown here is derived from an EMBL/GenBank/DDBJ whole genome shotgun (WGS) entry which is preliminary data.</text>
</comment>
<evidence type="ECO:0000313" key="4">
    <source>
        <dbReference type="Proteomes" id="UP000281406"/>
    </source>
</evidence>
<name>A0A3N0YAA6_ANAGA</name>
<protein>
    <recommendedName>
        <fullName evidence="5">Secreted protein</fullName>
    </recommendedName>
</protein>
<reference evidence="3 4" key="1">
    <citation type="submission" date="2018-10" db="EMBL/GenBank/DDBJ databases">
        <title>Genome assembly for a Yunnan-Guizhou Plateau 3E fish, Anabarilius grahami (Regan), and its evolutionary and genetic applications.</title>
        <authorList>
            <person name="Jiang W."/>
        </authorList>
    </citation>
    <scope>NUCLEOTIDE SEQUENCE [LARGE SCALE GENOMIC DNA]</scope>
    <source>
        <strain evidence="3">AG-KIZ</strain>
        <tissue evidence="3">Muscle</tissue>
    </source>
</reference>
<dbReference type="AlphaFoldDB" id="A0A3N0YAA6"/>
<organism evidence="3 4">
    <name type="scientific">Anabarilius grahami</name>
    <name type="common">Kanglang fish</name>
    <name type="synonym">Barilius grahami</name>
    <dbReference type="NCBI Taxonomy" id="495550"/>
    <lineage>
        <taxon>Eukaryota</taxon>
        <taxon>Metazoa</taxon>
        <taxon>Chordata</taxon>
        <taxon>Craniata</taxon>
        <taxon>Vertebrata</taxon>
        <taxon>Euteleostomi</taxon>
        <taxon>Actinopterygii</taxon>
        <taxon>Neopterygii</taxon>
        <taxon>Teleostei</taxon>
        <taxon>Ostariophysi</taxon>
        <taxon>Cypriniformes</taxon>
        <taxon>Xenocyprididae</taxon>
        <taxon>Xenocypridinae</taxon>
        <taxon>Xenocypridinae incertae sedis</taxon>
        <taxon>Anabarilius</taxon>
    </lineage>
</organism>
<dbReference type="Proteomes" id="UP000281406">
    <property type="component" value="Unassembled WGS sequence"/>
</dbReference>
<evidence type="ECO:0000313" key="3">
    <source>
        <dbReference type="EMBL" id="ROL43156.1"/>
    </source>
</evidence>
<accession>A0A3N0YAA6</accession>
<feature type="region of interest" description="Disordered" evidence="1">
    <location>
        <begin position="51"/>
        <end position="72"/>
    </location>
</feature>
<feature type="signal peptide" evidence="2">
    <location>
        <begin position="1"/>
        <end position="18"/>
    </location>
</feature>